<dbReference type="Proteomes" id="UP000077623">
    <property type="component" value="Unassembled WGS sequence"/>
</dbReference>
<evidence type="ECO:0000313" key="1">
    <source>
        <dbReference type="EMBL" id="OAL10684.1"/>
    </source>
</evidence>
<dbReference type="RefSeq" id="WP_187149920.1">
    <property type="nucleotide sequence ID" value="NZ_LWUJ01000010.1"/>
</dbReference>
<gene>
    <name evidence="1" type="ORF">A6V39_01270</name>
</gene>
<proteinExistence type="predicted"/>
<accession>A0A1A9QEX1</accession>
<dbReference type="STRING" id="432608.A6V39_01270"/>
<evidence type="ECO:0000313" key="2">
    <source>
        <dbReference type="Proteomes" id="UP000077623"/>
    </source>
</evidence>
<protein>
    <submittedName>
        <fullName evidence="1">Uncharacterized protein</fullName>
    </submittedName>
</protein>
<keyword evidence="2" id="KW-1185">Reference proteome</keyword>
<organism evidence="1 2">
    <name type="scientific">Candidatus Mycoplasma haematobovis</name>
    <dbReference type="NCBI Taxonomy" id="432608"/>
    <lineage>
        <taxon>Bacteria</taxon>
        <taxon>Bacillati</taxon>
        <taxon>Mycoplasmatota</taxon>
        <taxon>Mollicutes</taxon>
        <taxon>Mycoplasmataceae</taxon>
        <taxon>Mycoplasma</taxon>
    </lineage>
</organism>
<reference evidence="2" key="1">
    <citation type="submission" date="2016-04" db="EMBL/GenBank/DDBJ databases">
        <authorList>
            <person name="Quiroz-Castaneda R.E."/>
            <person name="Martinez-Ocampo F."/>
        </authorList>
    </citation>
    <scope>NUCLEOTIDE SEQUENCE [LARGE SCALE GENOMIC DNA]</scope>
    <source>
        <strain evidence="2">INIFAP01</strain>
    </source>
</reference>
<comment type="caution">
    <text evidence="1">The sequence shown here is derived from an EMBL/GenBank/DDBJ whole genome shotgun (WGS) entry which is preliminary data.</text>
</comment>
<name>A0A1A9QEX1_9MOLU</name>
<dbReference type="EMBL" id="LWUJ01000010">
    <property type="protein sequence ID" value="OAL10684.1"/>
    <property type="molecule type" value="Genomic_DNA"/>
</dbReference>
<dbReference type="AlphaFoldDB" id="A0A1A9QEX1"/>
<sequence>MSLPVKLGVGALTLGSAVGAGYAGISYFSKEDKKEELNNTLQQGTAISKLISDRFDYVLLNTTEGDNNPDKKHWDTIWTNYQRDNGTGTDVFELDGWSNRGSNNLTEALKTKCKSLSTSTEESLYDNVTKYCSRGVTFEEQAKKDESTILETVKATHAKIWAQRHEAKGSTDAHLKNLEITSNNPNGDDIKTGCGKAKEKNKQIDNYENIYASYKLICTKQPTDTEA</sequence>